<dbReference type="InterPro" id="IPR044117">
    <property type="entry name" value="OBF_LigC-like"/>
</dbReference>
<dbReference type="GO" id="GO:0003910">
    <property type="term" value="F:DNA ligase (ATP) activity"/>
    <property type="evidence" value="ECO:0007669"/>
    <property type="project" value="UniProtKB-EC"/>
</dbReference>
<organism evidence="6 7">
    <name type="scientific">Microlunatus parietis</name>
    <dbReference type="NCBI Taxonomy" id="682979"/>
    <lineage>
        <taxon>Bacteria</taxon>
        <taxon>Bacillati</taxon>
        <taxon>Actinomycetota</taxon>
        <taxon>Actinomycetes</taxon>
        <taxon>Propionibacteriales</taxon>
        <taxon>Propionibacteriaceae</taxon>
        <taxon>Microlunatus</taxon>
    </lineage>
</organism>
<reference evidence="6 7" key="1">
    <citation type="submission" date="2020-07" db="EMBL/GenBank/DDBJ databases">
        <title>Sequencing the genomes of 1000 actinobacteria strains.</title>
        <authorList>
            <person name="Klenk H.-P."/>
        </authorList>
    </citation>
    <scope>NUCLEOTIDE SEQUENCE [LARGE SCALE GENOMIC DNA]</scope>
    <source>
        <strain evidence="6 7">DSM 22083</strain>
    </source>
</reference>
<evidence type="ECO:0000256" key="1">
    <source>
        <dbReference type="ARBA" id="ARBA00007572"/>
    </source>
</evidence>
<feature type="domain" description="ATP-dependent DNA ligase family profile" evidence="5">
    <location>
        <begin position="108"/>
        <end position="245"/>
    </location>
</feature>
<comment type="similarity">
    <text evidence="1">Belongs to the ATP-dependent DNA ligase family.</text>
</comment>
<dbReference type="PANTHER" id="PTHR45674:SF4">
    <property type="entry name" value="DNA LIGASE 1"/>
    <property type="match status" value="1"/>
</dbReference>
<name>A0A7Y9LEP6_9ACTN</name>
<evidence type="ECO:0000313" key="6">
    <source>
        <dbReference type="EMBL" id="NYE74115.1"/>
    </source>
</evidence>
<evidence type="ECO:0000256" key="2">
    <source>
        <dbReference type="ARBA" id="ARBA00012727"/>
    </source>
</evidence>
<dbReference type="GO" id="GO:0006281">
    <property type="term" value="P:DNA repair"/>
    <property type="evidence" value="ECO:0007669"/>
    <property type="project" value="InterPro"/>
</dbReference>
<accession>A0A7Y9LEP6</accession>
<dbReference type="Gene3D" id="3.30.470.30">
    <property type="entry name" value="DNA ligase/mRNA capping enzyme"/>
    <property type="match status" value="1"/>
</dbReference>
<comment type="caution">
    <text evidence="6">The sequence shown here is derived from an EMBL/GenBank/DDBJ whole genome shotgun (WGS) entry which is preliminary data.</text>
</comment>
<dbReference type="Proteomes" id="UP000569914">
    <property type="component" value="Unassembled WGS sequence"/>
</dbReference>
<evidence type="ECO:0000259" key="5">
    <source>
        <dbReference type="PROSITE" id="PS50160"/>
    </source>
</evidence>
<dbReference type="NCBIfam" id="NF006078">
    <property type="entry name" value="PRK08224.1"/>
    <property type="match status" value="1"/>
</dbReference>
<dbReference type="Pfam" id="PF04679">
    <property type="entry name" value="DNA_ligase_A_C"/>
    <property type="match status" value="1"/>
</dbReference>
<dbReference type="GO" id="GO:0006310">
    <property type="term" value="P:DNA recombination"/>
    <property type="evidence" value="ECO:0007669"/>
    <property type="project" value="InterPro"/>
</dbReference>
<sequence length="355" mass="39854">MDLPVPPPVKPMLAKSVKQIPAGDFSYEPKWDGFRSIIFRDGDEVEIGSRNERPMTRYFPEMVEAVKANFPDRAVIDGELIVIGESGDRLNFDLLQQRIHPAASRVKLLSEQTPARFIAFDLLALGDEDYTDRPFTERRAALEQALAAADAPVHLTPVTRDAKLAEDWFTQFEGAGLDGVVAKGLDVTYQPDKRVMFKIKHERTADCVVAGYRVHKSGPDAIGSLLLGLYNDDGDLASVGVIGAFPAARRKELFTELQPLVTTFDDHPWAWAKQEEGTRTPRNAEGSRWSGGKDLSFTPLRPELVVEVRYEHMEGVRFRHTAQFNRWRPDRDPSSCTYEQLEEPVKFDLGDILAG</sequence>
<dbReference type="SUPFAM" id="SSF50249">
    <property type="entry name" value="Nucleic acid-binding proteins"/>
    <property type="match status" value="1"/>
</dbReference>
<dbReference type="CDD" id="cd07970">
    <property type="entry name" value="OBF_DNA_ligase_LigC"/>
    <property type="match status" value="1"/>
</dbReference>
<comment type="catalytic activity">
    <reaction evidence="4">
        <text>ATP + (deoxyribonucleotide)n-3'-hydroxyl + 5'-phospho-(deoxyribonucleotide)m = (deoxyribonucleotide)n+m + AMP + diphosphate.</text>
        <dbReference type="EC" id="6.5.1.1"/>
    </reaction>
</comment>
<evidence type="ECO:0000256" key="3">
    <source>
        <dbReference type="ARBA" id="ARBA00022598"/>
    </source>
</evidence>
<dbReference type="CDD" id="cd07905">
    <property type="entry name" value="Adenylation_DNA_ligase_LigC"/>
    <property type="match status" value="1"/>
</dbReference>
<dbReference type="InterPro" id="IPR012340">
    <property type="entry name" value="NA-bd_OB-fold"/>
</dbReference>
<dbReference type="RefSeq" id="WP_179756194.1">
    <property type="nucleotide sequence ID" value="NZ_JACCBU010000001.1"/>
</dbReference>
<dbReference type="InterPro" id="IPR050191">
    <property type="entry name" value="ATP-dep_DNA_ligase"/>
</dbReference>
<dbReference type="InterPro" id="IPR044119">
    <property type="entry name" value="Adenylation_LigC-like"/>
</dbReference>
<evidence type="ECO:0000313" key="7">
    <source>
        <dbReference type="Proteomes" id="UP000569914"/>
    </source>
</evidence>
<gene>
    <name evidence="6" type="ORF">BKA15_005444</name>
</gene>
<dbReference type="Gene3D" id="2.40.50.140">
    <property type="entry name" value="Nucleic acid-binding proteins"/>
    <property type="match status" value="1"/>
</dbReference>
<dbReference type="InterPro" id="IPR012309">
    <property type="entry name" value="DNA_ligase_ATP-dep_C"/>
</dbReference>
<proteinExistence type="inferred from homology"/>
<protein>
    <recommendedName>
        <fullName evidence="2">DNA ligase (ATP)</fullName>
        <ecNumber evidence="2">6.5.1.1</ecNumber>
    </recommendedName>
</protein>
<dbReference type="AlphaFoldDB" id="A0A7Y9LEP6"/>
<keyword evidence="3 6" id="KW-0436">Ligase</keyword>
<evidence type="ECO:0000256" key="4">
    <source>
        <dbReference type="ARBA" id="ARBA00034003"/>
    </source>
</evidence>
<dbReference type="InterPro" id="IPR012310">
    <property type="entry name" value="DNA_ligase_ATP-dep_cent"/>
</dbReference>
<dbReference type="GO" id="GO:0005524">
    <property type="term" value="F:ATP binding"/>
    <property type="evidence" value="ECO:0007669"/>
    <property type="project" value="InterPro"/>
</dbReference>
<dbReference type="SUPFAM" id="SSF56091">
    <property type="entry name" value="DNA ligase/mRNA capping enzyme, catalytic domain"/>
    <property type="match status" value="1"/>
</dbReference>
<dbReference type="EMBL" id="JACCBU010000001">
    <property type="protein sequence ID" value="NYE74115.1"/>
    <property type="molecule type" value="Genomic_DNA"/>
</dbReference>
<keyword evidence="7" id="KW-1185">Reference proteome</keyword>
<dbReference type="PANTHER" id="PTHR45674">
    <property type="entry name" value="DNA LIGASE 1/3 FAMILY MEMBER"/>
    <property type="match status" value="1"/>
</dbReference>
<dbReference type="EC" id="6.5.1.1" evidence="2"/>
<dbReference type="Pfam" id="PF01068">
    <property type="entry name" value="DNA_ligase_A_M"/>
    <property type="match status" value="1"/>
</dbReference>
<dbReference type="PROSITE" id="PS50160">
    <property type="entry name" value="DNA_LIGASE_A3"/>
    <property type="match status" value="1"/>
</dbReference>